<proteinExistence type="inferred from homology"/>
<evidence type="ECO:0000256" key="4">
    <source>
        <dbReference type="ARBA" id="ARBA00023163"/>
    </source>
</evidence>
<dbReference type="PANTHER" id="PTHR30419">
    <property type="entry name" value="HTH-TYPE TRANSCRIPTIONAL REGULATOR YBHD"/>
    <property type="match status" value="1"/>
</dbReference>
<dbReference type="AlphaFoldDB" id="A0A3E2N438"/>
<comment type="similarity">
    <text evidence="1">Belongs to the LysR transcriptional regulatory family.</text>
</comment>
<dbReference type="SUPFAM" id="SSF46785">
    <property type="entry name" value="Winged helix' DNA-binding domain"/>
    <property type="match status" value="1"/>
</dbReference>
<dbReference type="Pfam" id="PF00126">
    <property type="entry name" value="HTH_1"/>
    <property type="match status" value="1"/>
</dbReference>
<feature type="domain" description="HTH lysR-type" evidence="5">
    <location>
        <begin position="1"/>
        <end position="58"/>
    </location>
</feature>
<dbReference type="PANTHER" id="PTHR30419:SF24">
    <property type="entry name" value="HTH-TYPE TRANSCRIPTIONAL REGULATOR CZCR"/>
    <property type="match status" value="1"/>
</dbReference>
<dbReference type="OrthoDB" id="63123at2"/>
<keyword evidence="9" id="KW-1185">Reference proteome</keyword>
<dbReference type="GO" id="GO:0005829">
    <property type="term" value="C:cytosol"/>
    <property type="evidence" value="ECO:0007669"/>
    <property type="project" value="TreeGrafter"/>
</dbReference>
<dbReference type="GO" id="GO:0003700">
    <property type="term" value="F:DNA-binding transcription factor activity"/>
    <property type="evidence" value="ECO:0007669"/>
    <property type="project" value="InterPro"/>
</dbReference>
<dbReference type="Gene3D" id="1.10.10.10">
    <property type="entry name" value="Winged helix-like DNA-binding domain superfamily/Winged helix DNA-binding domain"/>
    <property type="match status" value="1"/>
</dbReference>
<dbReference type="InterPro" id="IPR036388">
    <property type="entry name" value="WH-like_DNA-bd_sf"/>
</dbReference>
<dbReference type="InterPro" id="IPR000847">
    <property type="entry name" value="LysR_HTH_N"/>
</dbReference>
<dbReference type="InterPro" id="IPR050950">
    <property type="entry name" value="HTH-type_LysR_regulators"/>
</dbReference>
<keyword evidence="4" id="KW-0804">Transcription</keyword>
<keyword evidence="3" id="KW-0238">DNA-binding</keyword>
<dbReference type="EMBL" id="QOHO01000120">
    <property type="protein sequence ID" value="RFZ75735.1"/>
    <property type="molecule type" value="Genomic_DNA"/>
</dbReference>
<dbReference type="PRINTS" id="PR00039">
    <property type="entry name" value="HTHLYSR"/>
</dbReference>
<gene>
    <name evidence="6" type="primary">yvbU</name>
    <name evidence="7" type="ORF">DS742_27390</name>
    <name evidence="6" type="ORF">LAD12857_22430</name>
</gene>
<evidence type="ECO:0000313" key="8">
    <source>
        <dbReference type="Proteomes" id="UP000260680"/>
    </source>
</evidence>
<dbReference type="Proteomes" id="UP000260680">
    <property type="component" value="Unassembled WGS sequence"/>
</dbReference>
<dbReference type="Pfam" id="PF03466">
    <property type="entry name" value="LysR_substrate"/>
    <property type="match status" value="1"/>
</dbReference>
<protein>
    <submittedName>
        <fullName evidence="6">HTH-type transcriptional regulator YvbU</fullName>
    </submittedName>
    <submittedName>
        <fullName evidence="7">LysR family transcriptional regulator</fullName>
    </submittedName>
</protein>
<keyword evidence="2" id="KW-0805">Transcription regulation</keyword>
<dbReference type="InterPro" id="IPR036390">
    <property type="entry name" value="WH_DNA-bd_sf"/>
</dbReference>
<dbReference type="CDD" id="cd05466">
    <property type="entry name" value="PBP2_LTTR_substrate"/>
    <property type="match status" value="1"/>
</dbReference>
<dbReference type="GO" id="GO:0003677">
    <property type="term" value="F:DNA binding"/>
    <property type="evidence" value="ECO:0007669"/>
    <property type="project" value="UniProtKB-KW"/>
</dbReference>
<evidence type="ECO:0000256" key="2">
    <source>
        <dbReference type="ARBA" id="ARBA00023015"/>
    </source>
</evidence>
<evidence type="ECO:0000313" key="9">
    <source>
        <dbReference type="Proteomes" id="UP001419084"/>
    </source>
</evidence>
<dbReference type="InterPro" id="IPR005119">
    <property type="entry name" value="LysR_subst-bd"/>
</dbReference>
<dbReference type="Gene3D" id="3.40.190.10">
    <property type="entry name" value="Periplasmic binding protein-like II"/>
    <property type="match status" value="2"/>
</dbReference>
<dbReference type="EMBL" id="BRPJ01000037">
    <property type="protein sequence ID" value="GLB30320.1"/>
    <property type="molecule type" value="Genomic_DNA"/>
</dbReference>
<sequence length="297" mass="33274">MDINKYILFVRAAETGNLSKAAAQLSYSQTAASHMISSMEEELGIKLLYRGRNGVSLTEEGERIFPAAKELTEKEDMIRQLAGEENIQHGKIRIGVITSVAVKWMPQMIIEFRKKYPLVDLYMNDAINYEIMKDWFSKDVIDCAITAESGRKENETPLVKDPFYVILPPDHPLCVCETITLTHLKGETFVIPSEGTSYSVGKMLRQVKGKLMEHSGFLSDQAAIAMVCGGCGISILPKLVLDSYGCGGYVRRALDPEVYRIIYFCVPSGKTLRPTVRIFSAFAREWVKENAENVILT</sequence>
<accession>A0A3E2N438</accession>
<name>A0A3E2N438_9FIRM</name>
<reference evidence="6 9" key="2">
    <citation type="journal article" date="2024" name="Int. J. Syst. Evol. Microbiol.">
        <title>Lacrimispora brassicae sp. nov. isolated from fermented cabbage, and proposal of Clostridium indicum Gundawar et al. 2019 and Clostridium methoxybenzovorans Mechichi et al. 1999 as heterotypic synonyms of Lacrimispora amygdalina (Parshina et al. 2003) Haas and Blanchard 2020 and Lacrimispora indolis (McClung and McCoy 1957) Haas and Blanchard 2020, respectively.</title>
        <authorList>
            <person name="Kobayashi H."/>
            <person name="Tanizawa Y."/>
            <person name="Sakamoto M."/>
            <person name="Ohkuma M."/>
            <person name="Tohno M."/>
        </authorList>
    </citation>
    <scope>NUCLEOTIDE SEQUENCE [LARGE SCALE GENOMIC DNA]</scope>
    <source>
        <strain evidence="6 9">DSM 12857</strain>
    </source>
</reference>
<dbReference type="Proteomes" id="UP001419084">
    <property type="component" value="Unassembled WGS sequence"/>
</dbReference>
<reference evidence="7 8" key="1">
    <citation type="submission" date="2018-07" db="EMBL/GenBank/DDBJ databases">
        <title>New species, Clostridium PI-S10-A1B.</title>
        <authorList>
            <person name="Krishna G."/>
            <person name="Summeta K."/>
            <person name="Shikha S."/>
            <person name="Prabhu P.B."/>
            <person name="Suresh K."/>
        </authorList>
    </citation>
    <scope>NUCLEOTIDE SEQUENCE [LARGE SCALE GENOMIC DNA]</scope>
    <source>
        <strain evidence="7 8">PI-S10-A1B</strain>
    </source>
</reference>
<evidence type="ECO:0000313" key="6">
    <source>
        <dbReference type="EMBL" id="GLB30320.1"/>
    </source>
</evidence>
<evidence type="ECO:0000259" key="5">
    <source>
        <dbReference type="PROSITE" id="PS50931"/>
    </source>
</evidence>
<evidence type="ECO:0000313" key="7">
    <source>
        <dbReference type="EMBL" id="RFZ75735.1"/>
    </source>
</evidence>
<evidence type="ECO:0000256" key="3">
    <source>
        <dbReference type="ARBA" id="ARBA00023125"/>
    </source>
</evidence>
<organism evidence="7 8">
    <name type="scientific">Lacrimispora amygdalina</name>
    <dbReference type="NCBI Taxonomy" id="253257"/>
    <lineage>
        <taxon>Bacteria</taxon>
        <taxon>Bacillati</taxon>
        <taxon>Bacillota</taxon>
        <taxon>Clostridia</taxon>
        <taxon>Lachnospirales</taxon>
        <taxon>Lachnospiraceae</taxon>
        <taxon>Lacrimispora</taxon>
    </lineage>
</organism>
<dbReference type="RefSeq" id="WP_117420083.1">
    <property type="nucleotide sequence ID" value="NZ_BRPJ01000037.1"/>
</dbReference>
<evidence type="ECO:0000256" key="1">
    <source>
        <dbReference type="ARBA" id="ARBA00009437"/>
    </source>
</evidence>
<dbReference type="SUPFAM" id="SSF53850">
    <property type="entry name" value="Periplasmic binding protein-like II"/>
    <property type="match status" value="1"/>
</dbReference>
<comment type="caution">
    <text evidence="7">The sequence shown here is derived from an EMBL/GenBank/DDBJ whole genome shotgun (WGS) entry which is preliminary data.</text>
</comment>
<dbReference type="PROSITE" id="PS50931">
    <property type="entry name" value="HTH_LYSR"/>
    <property type="match status" value="1"/>
</dbReference>